<dbReference type="InterPro" id="IPR050312">
    <property type="entry name" value="IolE/XylAMocC-like"/>
</dbReference>
<gene>
    <name evidence="3" type="ORF">UFOPK3511_01298</name>
</gene>
<dbReference type="Gene3D" id="3.20.20.150">
    <property type="entry name" value="Divalent-metal-dependent TIM barrel enzymes"/>
    <property type="match status" value="1"/>
</dbReference>
<organism evidence="3">
    <name type="scientific">freshwater metagenome</name>
    <dbReference type="NCBI Taxonomy" id="449393"/>
    <lineage>
        <taxon>unclassified sequences</taxon>
        <taxon>metagenomes</taxon>
        <taxon>ecological metagenomes</taxon>
    </lineage>
</organism>
<reference evidence="3" key="1">
    <citation type="submission" date="2020-05" db="EMBL/GenBank/DDBJ databases">
        <authorList>
            <person name="Chiriac C."/>
            <person name="Salcher M."/>
            <person name="Ghai R."/>
            <person name="Kavagutti S V."/>
        </authorList>
    </citation>
    <scope>NUCLEOTIDE SEQUENCE</scope>
</reference>
<accession>A0A6J7GPA4</accession>
<dbReference type="InterPro" id="IPR036237">
    <property type="entry name" value="Xyl_isomerase-like_sf"/>
</dbReference>
<feature type="domain" description="Xylose isomerase-like TIM barrel" evidence="2">
    <location>
        <begin position="129"/>
        <end position="285"/>
    </location>
</feature>
<dbReference type="SUPFAM" id="SSF51658">
    <property type="entry name" value="Xylose isomerase-like"/>
    <property type="match status" value="1"/>
</dbReference>
<dbReference type="EMBL" id="CAFBMA010000025">
    <property type="protein sequence ID" value="CAB4905249.1"/>
    <property type="molecule type" value="Genomic_DNA"/>
</dbReference>
<dbReference type="PANTHER" id="PTHR12110:SF41">
    <property type="entry name" value="INOSOSE DEHYDRATASE"/>
    <property type="match status" value="1"/>
</dbReference>
<name>A0A6J7GPA4_9ZZZZ</name>
<feature type="compositionally biased region" description="Polar residues" evidence="1">
    <location>
        <begin position="124"/>
        <end position="139"/>
    </location>
</feature>
<dbReference type="Pfam" id="PF01261">
    <property type="entry name" value="AP_endonuc_2"/>
    <property type="match status" value="1"/>
</dbReference>
<proteinExistence type="predicted"/>
<dbReference type="AlphaFoldDB" id="A0A6J7GPA4"/>
<evidence type="ECO:0000256" key="1">
    <source>
        <dbReference type="SAM" id="MobiDB-lite"/>
    </source>
</evidence>
<dbReference type="InterPro" id="IPR013022">
    <property type="entry name" value="Xyl_isomerase-like_TIM-brl"/>
</dbReference>
<protein>
    <submittedName>
        <fullName evidence="3">Unannotated protein</fullName>
    </submittedName>
</protein>
<evidence type="ECO:0000313" key="3">
    <source>
        <dbReference type="EMBL" id="CAB4905249.1"/>
    </source>
</evidence>
<sequence>MTKRSPGISLANAPVSYGAFEVTVGIDPNTPDGIAILDEVSSAGYEGIDLGPVGYLGIGKELGMRLADRNLGLAGAYLEFPFADSTRLAGSFKDLDAMLDTFDAVAPYITGPQPRPTIADNGSPFRNANPGSGRRNPSSGHDDPTWELFGEGLRSVVDRCRSRGYEPTFHNETGTFVEAPEEIEKMLAVSDVGWCLDTGHFLIGGGEPVTALNKWFNRINHIHIKDVTLNLFEKIVEDKAPTTAIWDREIFPILGQGDLKLEALVEDMHKLGFMGWAVVEQDTFPKTAARFQRAIEDQRENRKILAKLGL</sequence>
<evidence type="ECO:0000259" key="2">
    <source>
        <dbReference type="Pfam" id="PF01261"/>
    </source>
</evidence>
<dbReference type="PANTHER" id="PTHR12110">
    <property type="entry name" value="HYDROXYPYRUVATE ISOMERASE"/>
    <property type="match status" value="1"/>
</dbReference>
<feature type="region of interest" description="Disordered" evidence="1">
    <location>
        <begin position="111"/>
        <end position="144"/>
    </location>
</feature>